<dbReference type="InterPro" id="IPR052895">
    <property type="entry name" value="HetReg/Transcr_Mod"/>
</dbReference>
<dbReference type="RefSeq" id="XP_064660007.1">
    <property type="nucleotide sequence ID" value="XM_064801377.1"/>
</dbReference>
<feature type="domain" description="Heterokaryon incompatibility" evidence="2">
    <location>
        <begin position="78"/>
        <end position="219"/>
    </location>
</feature>
<dbReference type="InterPro" id="IPR010730">
    <property type="entry name" value="HET"/>
</dbReference>
<keyword evidence="4" id="KW-1185">Reference proteome</keyword>
<evidence type="ECO:0000259" key="2">
    <source>
        <dbReference type="Pfam" id="PF06985"/>
    </source>
</evidence>
<protein>
    <recommendedName>
        <fullName evidence="2">Heterokaryon incompatibility domain-containing protein</fullName>
    </recommendedName>
</protein>
<gene>
    <name evidence="3" type="ORF">LTR77_004123</name>
</gene>
<evidence type="ECO:0000313" key="4">
    <source>
        <dbReference type="Proteomes" id="UP001337655"/>
    </source>
</evidence>
<dbReference type="Pfam" id="PF06985">
    <property type="entry name" value="HET"/>
    <property type="match status" value="1"/>
</dbReference>
<proteinExistence type="predicted"/>
<dbReference type="AlphaFoldDB" id="A0AAV9PEE2"/>
<accession>A0AAV9PEE2</accession>
<comment type="caution">
    <text evidence="3">The sequence shown here is derived from an EMBL/GenBank/DDBJ whole genome shotgun (WGS) entry which is preliminary data.</text>
</comment>
<sequence>MKLSKAKSIFTRRSRRDERQPTATTDSQLDPTTPRTLEGIYQPLDATKREIRLMRMVPDLEGIQCELRAFSLNDKPVFTALSYCWTKEPPTETIVLQGKPFPVRPNLYNYLHARAQEGDASEWIFIDALCINQENVGERSEQVALMGDVYRGAKEVVAWLGNEASMTEEELLTWLEWCDLSADAKQKSRSPGDVRLLGSKFFETFAPPAFWLRVWIVQEIVLARRLLFRCASLFLRAEQLLQGLRRHRRVIYGSDEAEDFLETPRCLYGEEDSCGMILLIQVPSILTIRERARTHPMMLGEAVYLFASQGCSEQYDCVFGLLGMCYTGIHPDYSKPKLEVFLPVLSESYIGMDSLRTSSKLLTEWRLHSGHILWSAEVLLQALELHPKHPLVALILIESVKWSNGFDFGGTFWYRSILSIYYEQKGPSNAPMHRILRLYGWTLSHAVMLGLQVYRLRNSVLHHPDKAPEARTYSEWVEHIREVHWATENVCADICKTLAEEEDNLVEQIGREGRVGTIGP</sequence>
<dbReference type="Proteomes" id="UP001337655">
    <property type="component" value="Unassembled WGS sequence"/>
</dbReference>
<evidence type="ECO:0000256" key="1">
    <source>
        <dbReference type="SAM" id="MobiDB-lite"/>
    </source>
</evidence>
<dbReference type="EMBL" id="JAVRRT010000006">
    <property type="protein sequence ID" value="KAK5170979.1"/>
    <property type="molecule type" value="Genomic_DNA"/>
</dbReference>
<evidence type="ECO:0000313" key="3">
    <source>
        <dbReference type="EMBL" id="KAK5170979.1"/>
    </source>
</evidence>
<organism evidence="3 4">
    <name type="scientific">Saxophila tyrrhenica</name>
    <dbReference type="NCBI Taxonomy" id="1690608"/>
    <lineage>
        <taxon>Eukaryota</taxon>
        <taxon>Fungi</taxon>
        <taxon>Dikarya</taxon>
        <taxon>Ascomycota</taxon>
        <taxon>Pezizomycotina</taxon>
        <taxon>Dothideomycetes</taxon>
        <taxon>Dothideomycetidae</taxon>
        <taxon>Mycosphaerellales</taxon>
        <taxon>Extremaceae</taxon>
        <taxon>Saxophila</taxon>
    </lineage>
</organism>
<feature type="compositionally biased region" description="Polar residues" evidence="1">
    <location>
        <begin position="21"/>
        <end position="35"/>
    </location>
</feature>
<name>A0AAV9PEE2_9PEZI</name>
<feature type="region of interest" description="Disordered" evidence="1">
    <location>
        <begin position="1"/>
        <end position="37"/>
    </location>
</feature>
<dbReference type="PANTHER" id="PTHR24148">
    <property type="entry name" value="ANKYRIN REPEAT DOMAIN-CONTAINING PROTEIN 39 HOMOLOG-RELATED"/>
    <property type="match status" value="1"/>
</dbReference>
<reference evidence="3 4" key="1">
    <citation type="submission" date="2023-08" db="EMBL/GenBank/DDBJ databases">
        <title>Black Yeasts Isolated from many extreme environments.</title>
        <authorList>
            <person name="Coleine C."/>
            <person name="Stajich J.E."/>
            <person name="Selbmann L."/>
        </authorList>
    </citation>
    <scope>NUCLEOTIDE SEQUENCE [LARGE SCALE GENOMIC DNA]</scope>
    <source>
        <strain evidence="3 4">CCFEE 5935</strain>
    </source>
</reference>
<dbReference type="GeneID" id="89925469"/>
<dbReference type="PANTHER" id="PTHR24148:SF73">
    <property type="entry name" value="HET DOMAIN PROTEIN (AFU_ORTHOLOGUE AFUA_8G01020)"/>
    <property type="match status" value="1"/>
</dbReference>